<keyword evidence="1" id="KW-1133">Transmembrane helix</keyword>
<feature type="transmembrane region" description="Helical" evidence="1">
    <location>
        <begin position="12"/>
        <end position="35"/>
    </location>
</feature>
<comment type="caution">
    <text evidence="2">The sequence shown here is derived from an EMBL/GenBank/DDBJ whole genome shotgun (WGS) entry which is preliminary data.</text>
</comment>
<keyword evidence="1" id="KW-0812">Transmembrane</keyword>
<protein>
    <submittedName>
        <fullName evidence="2">Uncharacterized protein</fullName>
    </submittedName>
</protein>
<reference evidence="2 3" key="1">
    <citation type="submission" date="2024-01" db="EMBL/GenBank/DDBJ databases">
        <title>The genomes of 5 underutilized Papilionoideae crops provide insights into root nodulation and disease resistanc.</title>
        <authorList>
            <person name="Yuan L."/>
        </authorList>
    </citation>
    <scope>NUCLEOTIDE SEQUENCE [LARGE SCALE GENOMIC DNA]</scope>
    <source>
        <strain evidence="2">ZHUSHIDOU_FW_LH</strain>
        <tissue evidence="2">Leaf</tissue>
    </source>
</reference>
<dbReference type="AlphaFoldDB" id="A0AAN9EAD1"/>
<keyword evidence="1" id="KW-0472">Membrane</keyword>
<proteinExistence type="predicted"/>
<organism evidence="2 3">
    <name type="scientific">Crotalaria pallida</name>
    <name type="common">Smooth rattlebox</name>
    <name type="synonym">Crotalaria striata</name>
    <dbReference type="NCBI Taxonomy" id="3830"/>
    <lineage>
        <taxon>Eukaryota</taxon>
        <taxon>Viridiplantae</taxon>
        <taxon>Streptophyta</taxon>
        <taxon>Embryophyta</taxon>
        <taxon>Tracheophyta</taxon>
        <taxon>Spermatophyta</taxon>
        <taxon>Magnoliopsida</taxon>
        <taxon>eudicotyledons</taxon>
        <taxon>Gunneridae</taxon>
        <taxon>Pentapetalae</taxon>
        <taxon>rosids</taxon>
        <taxon>fabids</taxon>
        <taxon>Fabales</taxon>
        <taxon>Fabaceae</taxon>
        <taxon>Papilionoideae</taxon>
        <taxon>50 kb inversion clade</taxon>
        <taxon>genistoids sensu lato</taxon>
        <taxon>core genistoids</taxon>
        <taxon>Crotalarieae</taxon>
        <taxon>Crotalaria</taxon>
    </lineage>
</organism>
<keyword evidence="3" id="KW-1185">Reference proteome</keyword>
<dbReference type="EMBL" id="JAYWIO010000008">
    <property type="protein sequence ID" value="KAK7246097.1"/>
    <property type="molecule type" value="Genomic_DNA"/>
</dbReference>
<evidence type="ECO:0000256" key="1">
    <source>
        <dbReference type="SAM" id="Phobius"/>
    </source>
</evidence>
<feature type="transmembrane region" description="Helical" evidence="1">
    <location>
        <begin position="90"/>
        <end position="108"/>
    </location>
</feature>
<accession>A0AAN9EAD1</accession>
<name>A0AAN9EAD1_CROPI</name>
<gene>
    <name evidence="2" type="ORF">RIF29_40956</name>
</gene>
<dbReference type="Proteomes" id="UP001372338">
    <property type="component" value="Unassembled WGS sequence"/>
</dbReference>
<evidence type="ECO:0000313" key="2">
    <source>
        <dbReference type="EMBL" id="KAK7246097.1"/>
    </source>
</evidence>
<evidence type="ECO:0000313" key="3">
    <source>
        <dbReference type="Proteomes" id="UP001372338"/>
    </source>
</evidence>
<sequence>MMSSQSEKLCKSWQPAIMIAVTPHHVFITIGLICIMHERNKLRAMNLSEGPHTTIAMEVMEEGSMNQCMPVFFWVTQTAFSDLNRFPFSFHYTMYASACIMMLVASQIL</sequence>